<keyword evidence="1 4" id="KW-0812">Transmembrane</keyword>
<organism evidence="6 7">
    <name type="scientific">Hwanghaeella grinnelliae</name>
    <dbReference type="NCBI Taxonomy" id="2500179"/>
    <lineage>
        <taxon>Bacteria</taxon>
        <taxon>Pseudomonadati</taxon>
        <taxon>Pseudomonadota</taxon>
        <taxon>Alphaproteobacteria</taxon>
        <taxon>Rhodospirillales</taxon>
        <taxon>Rhodospirillaceae</taxon>
        <taxon>Hwanghaeella</taxon>
    </lineage>
</organism>
<dbReference type="NCBIfam" id="NF033233">
    <property type="entry name" value="twin_helix"/>
    <property type="match status" value="1"/>
</dbReference>
<name>A0A437QQA7_9PROT</name>
<gene>
    <name evidence="6" type="ORF">EOI86_15725</name>
</gene>
<evidence type="ECO:0000256" key="4">
    <source>
        <dbReference type="SAM" id="Phobius"/>
    </source>
</evidence>
<dbReference type="Gene3D" id="6.10.140.1320">
    <property type="match status" value="1"/>
</dbReference>
<comment type="caution">
    <text evidence="6">The sequence shown here is derived from an EMBL/GenBank/DDBJ whole genome shotgun (WGS) entry which is preliminary data.</text>
</comment>
<feature type="transmembrane region" description="Helical" evidence="4">
    <location>
        <begin position="46"/>
        <end position="63"/>
    </location>
</feature>
<dbReference type="InterPro" id="IPR007667">
    <property type="entry name" value="Hypoxia_induced_domain"/>
</dbReference>
<dbReference type="Proteomes" id="UP000287447">
    <property type="component" value="Unassembled WGS sequence"/>
</dbReference>
<reference evidence="7" key="1">
    <citation type="submission" date="2019-01" db="EMBL/GenBank/DDBJ databases">
        <title>Gri0909 isolated from a small marine red alga.</title>
        <authorList>
            <person name="Kim J."/>
            <person name="Jeong S.E."/>
            <person name="Jeon C.O."/>
        </authorList>
    </citation>
    <scope>NUCLEOTIDE SEQUENCE [LARGE SCALE GENOMIC DNA]</scope>
    <source>
        <strain evidence="7">Gri0909</strain>
    </source>
</reference>
<proteinExistence type="predicted"/>
<dbReference type="RefSeq" id="WP_127766105.1">
    <property type="nucleotide sequence ID" value="NZ_SADE01000002.1"/>
</dbReference>
<evidence type="ECO:0000313" key="7">
    <source>
        <dbReference type="Proteomes" id="UP000287447"/>
    </source>
</evidence>
<evidence type="ECO:0000256" key="3">
    <source>
        <dbReference type="ARBA" id="ARBA00023136"/>
    </source>
</evidence>
<keyword evidence="2 4" id="KW-1133">Transmembrane helix</keyword>
<evidence type="ECO:0000313" key="6">
    <source>
        <dbReference type="EMBL" id="RVU36629.1"/>
    </source>
</evidence>
<dbReference type="AlphaFoldDB" id="A0A437QQA7"/>
<dbReference type="PROSITE" id="PS51503">
    <property type="entry name" value="HIG1"/>
    <property type="match status" value="1"/>
</dbReference>
<evidence type="ECO:0000256" key="2">
    <source>
        <dbReference type="ARBA" id="ARBA00022989"/>
    </source>
</evidence>
<dbReference type="OrthoDB" id="7284889at2"/>
<feature type="transmembrane region" description="Helical" evidence="4">
    <location>
        <begin position="6"/>
        <end position="25"/>
    </location>
</feature>
<sequence>MAVFAIILMVIGMVATLAILATGIYSMVRGGEFNDRWGNRLMRYRIVAQGFALAMFALGLMLLRNGS</sequence>
<keyword evidence="3 4" id="KW-0472">Membrane</keyword>
<keyword evidence="7" id="KW-1185">Reference proteome</keyword>
<accession>A0A437QQA7</accession>
<dbReference type="EMBL" id="SADE01000002">
    <property type="protein sequence ID" value="RVU36629.1"/>
    <property type="molecule type" value="Genomic_DNA"/>
</dbReference>
<evidence type="ECO:0000256" key="1">
    <source>
        <dbReference type="ARBA" id="ARBA00022692"/>
    </source>
</evidence>
<feature type="domain" description="HIG1" evidence="5">
    <location>
        <begin position="1"/>
        <end position="67"/>
    </location>
</feature>
<evidence type="ECO:0000259" key="5">
    <source>
        <dbReference type="PROSITE" id="PS51503"/>
    </source>
</evidence>
<dbReference type="Pfam" id="PF04588">
    <property type="entry name" value="HIG_1_N"/>
    <property type="match status" value="1"/>
</dbReference>
<protein>
    <submittedName>
        <fullName evidence="6">Twin transmembrane helix small protein</fullName>
    </submittedName>
</protein>